<dbReference type="InterPro" id="IPR036938">
    <property type="entry name" value="PAP2/HPO_sf"/>
</dbReference>
<accession>A0ABP8REP1</accession>
<feature type="transmembrane region" description="Helical" evidence="1">
    <location>
        <begin position="169"/>
        <end position="190"/>
    </location>
</feature>
<feature type="transmembrane region" description="Helical" evidence="1">
    <location>
        <begin position="12"/>
        <end position="35"/>
    </location>
</feature>
<feature type="transmembrane region" description="Helical" evidence="1">
    <location>
        <begin position="210"/>
        <end position="228"/>
    </location>
</feature>
<dbReference type="SUPFAM" id="SSF48317">
    <property type="entry name" value="Acid phosphatase/Vanadium-dependent haloperoxidase"/>
    <property type="match status" value="1"/>
</dbReference>
<dbReference type="PANTHER" id="PTHR14969">
    <property type="entry name" value="SPHINGOSINE-1-PHOSPHATE PHOSPHOHYDROLASE"/>
    <property type="match status" value="1"/>
</dbReference>
<dbReference type="CDD" id="cd03392">
    <property type="entry name" value="PAP2_like_2"/>
    <property type="match status" value="1"/>
</dbReference>
<feature type="domain" description="Phosphatidic acid phosphatase type 2/haloperoxidase" evidence="2">
    <location>
        <begin position="169"/>
        <end position="283"/>
    </location>
</feature>
<dbReference type="Proteomes" id="UP001501417">
    <property type="component" value="Unassembled WGS sequence"/>
</dbReference>
<dbReference type="EMBL" id="BAABGF010000016">
    <property type="protein sequence ID" value="GAA4536977.1"/>
    <property type="molecule type" value="Genomic_DNA"/>
</dbReference>
<dbReference type="PANTHER" id="PTHR14969:SF13">
    <property type="entry name" value="AT30094P"/>
    <property type="match status" value="1"/>
</dbReference>
<keyword evidence="1" id="KW-0472">Membrane</keyword>
<dbReference type="InterPro" id="IPR000326">
    <property type="entry name" value="PAP2/HPO"/>
</dbReference>
<keyword evidence="4" id="KW-1185">Reference proteome</keyword>
<evidence type="ECO:0000259" key="2">
    <source>
        <dbReference type="SMART" id="SM00014"/>
    </source>
</evidence>
<evidence type="ECO:0000313" key="3">
    <source>
        <dbReference type="EMBL" id="GAA4536977.1"/>
    </source>
</evidence>
<protein>
    <recommendedName>
        <fullName evidence="2">Phosphatidic acid phosphatase type 2/haloperoxidase domain-containing protein</fullName>
    </recommendedName>
</protein>
<feature type="transmembrane region" description="Helical" evidence="1">
    <location>
        <begin position="272"/>
        <end position="289"/>
    </location>
</feature>
<dbReference type="Gene3D" id="1.20.144.10">
    <property type="entry name" value="Phosphatidic acid phosphatase type 2/haloperoxidase"/>
    <property type="match status" value="1"/>
</dbReference>
<feature type="transmembrane region" description="Helical" evidence="1">
    <location>
        <begin position="240"/>
        <end position="260"/>
    </location>
</feature>
<keyword evidence="1" id="KW-0812">Transmembrane</keyword>
<dbReference type="RefSeq" id="WP_264035828.1">
    <property type="nucleotide sequence ID" value="NZ_BAABGF010000016.1"/>
</dbReference>
<proteinExistence type="predicted"/>
<evidence type="ECO:0000313" key="4">
    <source>
        <dbReference type="Proteomes" id="UP001501417"/>
    </source>
</evidence>
<organism evidence="3 4">
    <name type="scientific">Mycobacterium paraffinicum</name>
    <dbReference type="NCBI Taxonomy" id="53378"/>
    <lineage>
        <taxon>Bacteria</taxon>
        <taxon>Bacillati</taxon>
        <taxon>Actinomycetota</taxon>
        <taxon>Actinomycetes</taxon>
        <taxon>Mycobacteriales</taxon>
        <taxon>Mycobacteriaceae</taxon>
        <taxon>Mycobacterium</taxon>
    </lineage>
</organism>
<name>A0ABP8REP1_9MYCO</name>
<dbReference type="SMART" id="SM00014">
    <property type="entry name" value="acidPPc"/>
    <property type="match status" value="1"/>
</dbReference>
<dbReference type="Pfam" id="PF01569">
    <property type="entry name" value="PAP2"/>
    <property type="match status" value="1"/>
</dbReference>
<evidence type="ECO:0000256" key="1">
    <source>
        <dbReference type="SAM" id="Phobius"/>
    </source>
</evidence>
<sequence length="306" mass="32903">MHDSQYGPGTGGFGLVSAGVIASLLLLAWAALWIARHGPRLRILGERVSNSAVIGKALTRVRDWISDRGWSLARRWPAGEVAGVALILGLVVVVALAVGFTEVLEDVLEGDGIAGIDQPVTQWLAAHRDLWLTAALRAITVAGGPLFLTALAFPISVAAGWRCRSWRPVVLALVGGGAVPLVLFTAKALVGRQRPPLPFALIDADGYSFPSGHATGTAAIMVISAWILTRWLIPWWTARVLVWTIAIAAAFLIGFSRVYLGVHYLSDVLSGWMLGLAWAGTVMLVGTWWDNTRRARRRAGARQPEL</sequence>
<reference evidence="4" key="1">
    <citation type="journal article" date="2019" name="Int. J. Syst. Evol. Microbiol.">
        <title>The Global Catalogue of Microorganisms (GCM) 10K type strain sequencing project: providing services to taxonomists for standard genome sequencing and annotation.</title>
        <authorList>
            <consortium name="The Broad Institute Genomics Platform"/>
            <consortium name="The Broad Institute Genome Sequencing Center for Infectious Disease"/>
            <person name="Wu L."/>
            <person name="Ma J."/>
        </authorList>
    </citation>
    <scope>NUCLEOTIDE SEQUENCE [LARGE SCALE GENOMIC DNA]</scope>
    <source>
        <strain evidence="4">JCM 17782</strain>
    </source>
</reference>
<gene>
    <name evidence="3" type="ORF">GCM10023161_12920</name>
</gene>
<comment type="caution">
    <text evidence="3">The sequence shown here is derived from an EMBL/GenBank/DDBJ whole genome shotgun (WGS) entry which is preliminary data.</text>
</comment>
<feature type="transmembrane region" description="Helical" evidence="1">
    <location>
        <begin position="81"/>
        <end position="100"/>
    </location>
</feature>
<keyword evidence="1" id="KW-1133">Transmembrane helix</keyword>
<feature type="transmembrane region" description="Helical" evidence="1">
    <location>
        <begin position="134"/>
        <end position="157"/>
    </location>
</feature>